<evidence type="ECO:0000259" key="9">
    <source>
        <dbReference type="PROSITE" id="PS50157"/>
    </source>
</evidence>
<dbReference type="Gene3D" id="3.30.160.60">
    <property type="entry name" value="Classic Zinc Finger"/>
    <property type="match status" value="1"/>
</dbReference>
<keyword evidence="11" id="KW-1185">Reference proteome</keyword>
<comment type="caution">
    <text evidence="10">The sequence shown here is derived from an EMBL/GenBank/DDBJ whole genome shotgun (WGS) entry which is preliminary data.</text>
</comment>
<accession>A0A232LYG9</accession>
<dbReference type="PROSITE" id="PS50157">
    <property type="entry name" value="ZINC_FINGER_C2H2_2"/>
    <property type="match status" value="1"/>
</dbReference>
<evidence type="ECO:0000256" key="6">
    <source>
        <dbReference type="ARBA" id="ARBA00023242"/>
    </source>
</evidence>
<dbReference type="EMBL" id="NPHW01003695">
    <property type="protein sequence ID" value="OXV09136.1"/>
    <property type="molecule type" value="Genomic_DNA"/>
</dbReference>
<evidence type="ECO:0000256" key="4">
    <source>
        <dbReference type="ARBA" id="ARBA00022771"/>
    </source>
</evidence>
<dbReference type="GO" id="GO:0008270">
    <property type="term" value="F:zinc ion binding"/>
    <property type="evidence" value="ECO:0007669"/>
    <property type="project" value="UniProtKB-KW"/>
</dbReference>
<keyword evidence="5" id="KW-0862">Zinc</keyword>
<keyword evidence="6" id="KW-0539">Nucleus</keyword>
<feature type="domain" description="C2H2-type" evidence="9">
    <location>
        <begin position="38"/>
        <end position="66"/>
    </location>
</feature>
<dbReference type="Pfam" id="PF24666">
    <property type="entry name" value="zf-C2H2_fungi_2"/>
    <property type="match status" value="1"/>
</dbReference>
<comment type="subcellular location">
    <subcellularLocation>
        <location evidence="1">Nucleus</location>
    </subcellularLocation>
</comment>
<keyword evidence="3" id="KW-0677">Repeat</keyword>
<sequence length="374" mass="41055">MQKHKTNDPRHDYCPRCDEDFGNEESLLIHKIKNTKHIVCPICGEEFRSEGGRDVHLRQIHPADQDITCPGPTCGKNFRRAFALLAHIEKGECKDISVVRLAREQAKKVVIKHALALGPGPSGPGKTNSTDTEGFTGGVSVVKALQEYSNKEAMMNQPQTEDSDIFSAAVSLKHWPRLGDQKRAVEERSDLMTFSQVSAVQSENRKPTASTVRSAVSQDDNLGSQDRLPAVGSFGQGLPDAGQTLQVLTANWDPSKYFNSYIGCYDCFCGLQFHDRDEFERHVLRKWGGTGKATCPGCSRIFKTTAALVAHCESASTRCRVSDGENYAQIIDEISGGFVQSVGYHDDGTMKYEAGNIVIGNKGKVVIGRDLSDD</sequence>
<evidence type="ECO:0000256" key="8">
    <source>
        <dbReference type="SAM" id="MobiDB-lite"/>
    </source>
</evidence>
<evidence type="ECO:0000313" key="11">
    <source>
        <dbReference type="Proteomes" id="UP000243515"/>
    </source>
</evidence>
<evidence type="ECO:0000256" key="7">
    <source>
        <dbReference type="PROSITE-ProRule" id="PRU00042"/>
    </source>
</evidence>
<organism evidence="10 11">
    <name type="scientific">Elaphomyces granulatus</name>
    <dbReference type="NCBI Taxonomy" id="519963"/>
    <lineage>
        <taxon>Eukaryota</taxon>
        <taxon>Fungi</taxon>
        <taxon>Dikarya</taxon>
        <taxon>Ascomycota</taxon>
        <taxon>Pezizomycotina</taxon>
        <taxon>Eurotiomycetes</taxon>
        <taxon>Eurotiomycetidae</taxon>
        <taxon>Eurotiales</taxon>
        <taxon>Elaphomycetaceae</taxon>
        <taxon>Elaphomyces</taxon>
    </lineage>
</organism>
<dbReference type="Pfam" id="PF00096">
    <property type="entry name" value="zf-C2H2"/>
    <property type="match status" value="1"/>
</dbReference>
<gene>
    <name evidence="10" type="ORF">Egran_03099</name>
</gene>
<evidence type="ECO:0000313" key="10">
    <source>
        <dbReference type="EMBL" id="OXV09136.1"/>
    </source>
</evidence>
<protein>
    <recommendedName>
        <fullName evidence="9">C2H2-type domain-containing protein</fullName>
    </recommendedName>
</protein>
<reference evidence="10 11" key="1">
    <citation type="journal article" date="2015" name="Environ. Microbiol.">
        <title>Metagenome sequence of Elaphomyces granulatus from sporocarp tissue reveals Ascomycota ectomycorrhizal fingerprints of genome expansion and a Proteobacteria-rich microbiome.</title>
        <authorList>
            <person name="Quandt C.A."/>
            <person name="Kohler A."/>
            <person name="Hesse C.N."/>
            <person name="Sharpton T.J."/>
            <person name="Martin F."/>
            <person name="Spatafora J.W."/>
        </authorList>
    </citation>
    <scope>NUCLEOTIDE SEQUENCE [LARGE SCALE GENOMIC DNA]</scope>
    <source>
        <strain evidence="10 11">OSC145934</strain>
    </source>
</reference>
<keyword evidence="4 7" id="KW-0863">Zinc-finger</keyword>
<dbReference type="InterPro" id="IPR050888">
    <property type="entry name" value="ZnF_C2H2-type_TF"/>
</dbReference>
<dbReference type="OrthoDB" id="8117402at2759"/>
<keyword evidence="2" id="KW-0479">Metal-binding</keyword>
<name>A0A232LYG9_9EURO</name>
<evidence type="ECO:0000256" key="3">
    <source>
        <dbReference type="ARBA" id="ARBA00022737"/>
    </source>
</evidence>
<evidence type="ECO:0000256" key="2">
    <source>
        <dbReference type="ARBA" id="ARBA00022723"/>
    </source>
</evidence>
<dbReference type="AlphaFoldDB" id="A0A232LYG9"/>
<dbReference type="GO" id="GO:0005634">
    <property type="term" value="C:nucleus"/>
    <property type="evidence" value="ECO:0007669"/>
    <property type="project" value="UniProtKB-SubCell"/>
</dbReference>
<proteinExistence type="predicted"/>
<dbReference type="PROSITE" id="PS00028">
    <property type="entry name" value="ZINC_FINGER_C2H2_1"/>
    <property type="match status" value="1"/>
</dbReference>
<feature type="region of interest" description="Disordered" evidence="8">
    <location>
        <begin position="198"/>
        <end position="223"/>
    </location>
</feature>
<feature type="non-terminal residue" evidence="10">
    <location>
        <position position="374"/>
    </location>
</feature>
<dbReference type="SMART" id="SM00355">
    <property type="entry name" value="ZnF_C2H2"/>
    <property type="match status" value="4"/>
</dbReference>
<dbReference type="Proteomes" id="UP000243515">
    <property type="component" value="Unassembled WGS sequence"/>
</dbReference>
<evidence type="ECO:0000256" key="5">
    <source>
        <dbReference type="ARBA" id="ARBA00022833"/>
    </source>
</evidence>
<evidence type="ECO:0000256" key="1">
    <source>
        <dbReference type="ARBA" id="ARBA00004123"/>
    </source>
</evidence>
<dbReference type="PANTHER" id="PTHR24406">
    <property type="entry name" value="TRANSCRIPTIONAL REPRESSOR CTCFL-RELATED"/>
    <property type="match status" value="1"/>
</dbReference>
<dbReference type="InterPro" id="IPR013087">
    <property type="entry name" value="Znf_C2H2_type"/>
</dbReference>